<protein>
    <submittedName>
        <fullName evidence="1">Uncharacterized protein</fullName>
    </submittedName>
</protein>
<evidence type="ECO:0000313" key="1">
    <source>
        <dbReference type="EMBL" id="TFV27778.1"/>
    </source>
</evidence>
<sequence length="179" mass="19867">MSPLKAITSWLETLDLDMQLEVAGFAAFLMFERDDVLTLGGSEQLEALHQWLNEPGLPSYVAADRALSFRICFGCFVDDRMTDAGCKRTEELVCKILKEAKRGGKFAASRKAQRMLALLPARKESWERVVRSWNELTATCLTNEAVRSWSAASKRIGLKVIPSSGVPIVPLRSPHRGTG</sequence>
<dbReference type="AlphaFoldDB" id="A0A4Y9KN86"/>
<accession>A0A4Y9KN86</accession>
<evidence type="ECO:0000313" key="2">
    <source>
        <dbReference type="EMBL" id="TFV66904.1"/>
    </source>
</evidence>
<dbReference type="Proteomes" id="UP000297700">
    <property type="component" value="Unassembled WGS sequence"/>
</dbReference>
<comment type="caution">
    <text evidence="1">The sequence shown here is derived from an EMBL/GenBank/DDBJ whole genome shotgun (WGS) entry which is preliminary data.</text>
</comment>
<name>A0A4Y9KN86_9BRAD</name>
<proteinExistence type="predicted"/>
<organism evidence="1 4">
    <name type="scientific">Bradyrhizobium frederickii</name>
    <dbReference type="NCBI Taxonomy" id="2560054"/>
    <lineage>
        <taxon>Bacteria</taxon>
        <taxon>Pseudomonadati</taxon>
        <taxon>Pseudomonadota</taxon>
        <taxon>Alphaproteobacteria</taxon>
        <taxon>Hyphomicrobiales</taxon>
        <taxon>Nitrobacteraceae</taxon>
        <taxon>Bradyrhizobium</taxon>
    </lineage>
</organism>
<dbReference type="EMBL" id="SPQS01000073">
    <property type="protein sequence ID" value="TFV66904.1"/>
    <property type="molecule type" value="Genomic_DNA"/>
</dbReference>
<dbReference type="RefSeq" id="WP_126262217.1">
    <property type="nucleotide sequence ID" value="NZ_SPQS01000073.1"/>
</dbReference>
<gene>
    <name evidence="2" type="ORF">E4K64_39035</name>
    <name evidence="1" type="ORF">E4K66_39490</name>
</gene>
<evidence type="ECO:0000313" key="3">
    <source>
        <dbReference type="Proteomes" id="UP000297700"/>
    </source>
</evidence>
<dbReference type="EMBL" id="SPQU01000083">
    <property type="protein sequence ID" value="TFV27778.1"/>
    <property type="molecule type" value="Genomic_DNA"/>
</dbReference>
<accession>A0A4Y9NGW9</accession>
<evidence type="ECO:0000313" key="4">
    <source>
        <dbReference type="Proteomes" id="UP000298225"/>
    </source>
</evidence>
<dbReference type="Proteomes" id="UP000298225">
    <property type="component" value="Unassembled WGS sequence"/>
</dbReference>
<keyword evidence="4" id="KW-1185">Reference proteome</keyword>
<dbReference type="OrthoDB" id="8221752at2"/>
<reference evidence="2 3" key="2">
    <citation type="submission" date="2019-03" db="EMBL/GenBank/DDBJ databases">
        <title>Bradyrhizobium strains diversity.</title>
        <authorList>
            <person name="Urquiaga M.C.O."/>
            <person name="Hungria M."/>
            <person name="Delamuta J.R.M."/>
            <person name="Klepa M.S."/>
        </authorList>
    </citation>
    <scope>NUCLEOTIDE SEQUENCE [LARGE SCALE GENOMIC DNA]</scope>
    <source>
        <strain evidence="2 3">CNPSo 3426</strain>
    </source>
</reference>
<reference evidence="1 4" key="1">
    <citation type="submission" date="2019-03" db="EMBL/GenBank/DDBJ databases">
        <title>Bradyrhizobium strains diversity isolated from Chamaecrista fasciculata.</title>
        <authorList>
            <person name="Urquiaga M.C.O."/>
            <person name="Hungria M."/>
            <person name="Delamuta J.R.M."/>
        </authorList>
    </citation>
    <scope>NUCLEOTIDE SEQUENCE [LARGE SCALE GENOMIC DNA]</scope>
    <source>
        <strain evidence="1 4">CNPSo 3424</strain>
    </source>
</reference>